<evidence type="ECO:0000256" key="1">
    <source>
        <dbReference type="ARBA" id="ARBA00022679"/>
    </source>
</evidence>
<keyword evidence="4" id="KW-0067">ATP-binding</keyword>
<proteinExistence type="predicted"/>
<dbReference type="InterPro" id="IPR006204">
    <property type="entry name" value="GHMP_kinase_N_dom"/>
</dbReference>
<name>A0AA43XIB0_9CLOT</name>
<protein>
    <recommendedName>
        <fullName evidence="9">GHMP kinase N-terminal domain-containing protein</fullName>
    </recommendedName>
</protein>
<dbReference type="GO" id="GO:0005524">
    <property type="term" value="F:ATP binding"/>
    <property type="evidence" value="ECO:0007669"/>
    <property type="project" value="UniProtKB-KW"/>
</dbReference>
<dbReference type="InterPro" id="IPR020568">
    <property type="entry name" value="Ribosomal_Su5_D2-typ_SF"/>
</dbReference>
<evidence type="ECO:0000256" key="4">
    <source>
        <dbReference type="ARBA" id="ARBA00022840"/>
    </source>
</evidence>
<dbReference type="Pfam" id="PF00288">
    <property type="entry name" value="GHMP_kinases_N"/>
    <property type="match status" value="1"/>
</dbReference>
<keyword evidence="8" id="KW-1185">Reference proteome</keyword>
<dbReference type="PANTHER" id="PTHR43527:SF1">
    <property type="entry name" value="L-THREONINE KINASE"/>
    <property type="match status" value="1"/>
</dbReference>
<sequence length="309" mass="34657">MISVRCPASCGEIFQGPVDDQEALISYAIDFYALVRLEKGKRVTGKNQDKAYHAMEETLKYFDRSPSLLKDYRLLVESDIPRGKGMASSTADVAGAVMLSAKTLQCPMTEEVLGKIAAKVEPTDSTLFSKLSLFNSKSGKRVRSYGPYPKGRVLILEGFSTVDTLEYHRQHSKTKALKLYQQKENLNNCYQTGVIEKPIRVAQAFEAWEKKRDNISLKELGKLATVSARAHQQILPKPGLEKIIKLSSQSGAYGVNTAHSGSVLGVLYHEAFFDKKGFIKKIQQEGLRKHYPILRDHRLIPGGLQWMKY</sequence>
<evidence type="ECO:0000259" key="6">
    <source>
        <dbReference type="Pfam" id="PF08544"/>
    </source>
</evidence>
<dbReference type="Proteomes" id="UP000449710">
    <property type="component" value="Unassembled WGS sequence"/>
</dbReference>
<dbReference type="RefSeq" id="WP_160718386.1">
    <property type="nucleotide sequence ID" value="NZ_SUMG01000001.1"/>
</dbReference>
<organism evidence="7 8">
    <name type="scientific">Isachenkonia alkalipeptolytica</name>
    <dbReference type="NCBI Taxonomy" id="2565777"/>
    <lineage>
        <taxon>Bacteria</taxon>
        <taxon>Bacillati</taxon>
        <taxon>Bacillota</taxon>
        <taxon>Clostridia</taxon>
        <taxon>Eubacteriales</taxon>
        <taxon>Clostridiaceae</taxon>
        <taxon>Isachenkonia</taxon>
    </lineage>
</organism>
<dbReference type="GO" id="GO:0016301">
    <property type="term" value="F:kinase activity"/>
    <property type="evidence" value="ECO:0007669"/>
    <property type="project" value="UniProtKB-KW"/>
</dbReference>
<dbReference type="AlphaFoldDB" id="A0AA43XIB0"/>
<dbReference type="SUPFAM" id="SSF54211">
    <property type="entry name" value="Ribosomal protein S5 domain 2-like"/>
    <property type="match status" value="1"/>
</dbReference>
<gene>
    <name evidence="7" type="ORF">ISALK_01075</name>
</gene>
<comment type="caution">
    <text evidence="7">The sequence shown here is derived from an EMBL/GenBank/DDBJ whole genome shotgun (WGS) entry which is preliminary data.</text>
</comment>
<keyword evidence="3" id="KW-0418">Kinase</keyword>
<reference evidence="7 8" key="1">
    <citation type="submission" date="2019-04" db="EMBL/GenBank/DDBJ databases">
        <title>Isachenkonia alkalipeptolytica gen. nov. sp. nov. a new anaerobic, alkiliphilic organothrophic bacterium capable to reduce synthesized ferrihydrite isolated from a soda lake.</title>
        <authorList>
            <person name="Toshchakov S.V."/>
            <person name="Zavarzina D.G."/>
            <person name="Zhilina T.N."/>
            <person name="Kostrikina N.A."/>
            <person name="Kublanov I.V."/>
        </authorList>
    </citation>
    <scope>NUCLEOTIDE SEQUENCE [LARGE SCALE GENOMIC DNA]</scope>
    <source>
        <strain evidence="7 8">Z-1701</strain>
    </source>
</reference>
<feature type="domain" description="GHMP kinase C-terminal" evidence="6">
    <location>
        <begin position="215"/>
        <end position="269"/>
    </location>
</feature>
<evidence type="ECO:0000313" key="8">
    <source>
        <dbReference type="Proteomes" id="UP000449710"/>
    </source>
</evidence>
<dbReference type="PANTHER" id="PTHR43527">
    <property type="entry name" value="4-DIPHOSPHOCYTIDYL-2-C-METHYL-D-ERYTHRITOL KINASE, CHLOROPLASTIC"/>
    <property type="match status" value="1"/>
</dbReference>
<evidence type="ECO:0000313" key="7">
    <source>
        <dbReference type="EMBL" id="NBG87082.1"/>
    </source>
</evidence>
<accession>A0AA43XIB0</accession>
<keyword evidence="1" id="KW-0808">Transferase</keyword>
<dbReference type="Gene3D" id="3.30.230.10">
    <property type="match status" value="1"/>
</dbReference>
<dbReference type="InterPro" id="IPR014721">
    <property type="entry name" value="Ribsml_uS5_D2-typ_fold_subgr"/>
</dbReference>
<dbReference type="Pfam" id="PF08544">
    <property type="entry name" value="GHMP_kinases_C"/>
    <property type="match status" value="1"/>
</dbReference>
<dbReference type="InterPro" id="IPR013750">
    <property type="entry name" value="GHMP_kinase_C_dom"/>
</dbReference>
<evidence type="ECO:0000256" key="2">
    <source>
        <dbReference type="ARBA" id="ARBA00022741"/>
    </source>
</evidence>
<feature type="domain" description="GHMP kinase N-terminal" evidence="5">
    <location>
        <begin position="55"/>
        <end position="121"/>
    </location>
</feature>
<dbReference type="EMBL" id="SUMG01000001">
    <property type="protein sequence ID" value="NBG87082.1"/>
    <property type="molecule type" value="Genomic_DNA"/>
</dbReference>
<keyword evidence="2" id="KW-0547">Nucleotide-binding</keyword>
<evidence type="ECO:0000259" key="5">
    <source>
        <dbReference type="Pfam" id="PF00288"/>
    </source>
</evidence>
<evidence type="ECO:0008006" key="9">
    <source>
        <dbReference type="Google" id="ProtNLM"/>
    </source>
</evidence>
<evidence type="ECO:0000256" key="3">
    <source>
        <dbReference type="ARBA" id="ARBA00022777"/>
    </source>
</evidence>